<dbReference type="InterPro" id="IPR029065">
    <property type="entry name" value="Enolase_C-like"/>
</dbReference>
<proteinExistence type="predicted"/>
<keyword evidence="3" id="KW-0460">Magnesium</keyword>
<dbReference type="InterPro" id="IPR013341">
    <property type="entry name" value="Mandelate_racemase_N_dom"/>
</dbReference>
<dbReference type="SFLD" id="SFLDS00001">
    <property type="entry name" value="Enolase"/>
    <property type="match status" value="1"/>
</dbReference>
<dbReference type="Proteomes" id="UP001209535">
    <property type="component" value="Unassembled WGS sequence"/>
</dbReference>
<name>A0ABT2XA27_9RHOB</name>
<keyword evidence="2" id="KW-0479">Metal-binding</keyword>
<dbReference type="SMART" id="SM00922">
    <property type="entry name" value="MR_MLE"/>
    <property type="match status" value="1"/>
</dbReference>
<evidence type="ECO:0000259" key="4">
    <source>
        <dbReference type="SMART" id="SM00922"/>
    </source>
</evidence>
<dbReference type="Pfam" id="PF13378">
    <property type="entry name" value="MR_MLE_C"/>
    <property type="match status" value="1"/>
</dbReference>
<dbReference type="EMBL" id="JAOVQO010000024">
    <property type="protein sequence ID" value="MCU9850254.1"/>
    <property type="molecule type" value="Genomic_DNA"/>
</dbReference>
<feature type="domain" description="Mandelate racemase/muconate lactonizing enzyme C-terminal" evidence="4">
    <location>
        <begin position="143"/>
        <end position="240"/>
    </location>
</feature>
<evidence type="ECO:0000313" key="6">
    <source>
        <dbReference type="Proteomes" id="UP001209535"/>
    </source>
</evidence>
<dbReference type="SUPFAM" id="SSF51604">
    <property type="entry name" value="Enolase C-terminal domain-like"/>
    <property type="match status" value="1"/>
</dbReference>
<dbReference type="PANTHER" id="PTHR13794:SF58">
    <property type="entry name" value="MITOCHONDRIAL ENOLASE SUPERFAMILY MEMBER 1"/>
    <property type="match status" value="1"/>
</dbReference>
<dbReference type="InterPro" id="IPR036849">
    <property type="entry name" value="Enolase-like_C_sf"/>
</dbReference>
<dbReference type="PANTHER" id="PTHR13794">
    <property type="entry name" value="ENOLASE SUPERFAMILY, MANDELATE RACEMASE"/>
    <property type="match status" value="1"/>
</dbReference>
<protein>
    <recommendedName>
        <fullName evidence="4">Mandelate racemase/muconate lactonizing enzyme C-terminal domain-containing protein</fullName>
    </recommendedName>
</protein>
<dbReference type="InterPro" id="IPR029017">
    <property type="entry name" value="Enolase-like_N"/>
</dbReference>
<evidence type="ECO:0000256" key="2">
    <source>
        <dbReference type="ARBA" id="ARBA00022723"/>
    </source>
</evidence>
<organism evidence="5 6">
    <name type="scientific">Albidovulum salinarum</name>
    <dbReference type="NCBI Taxonomy" id="2984153"/>
    <lineage>
        <taxon>Bacteria</taxon>
        <taxon>Pseudomonadati</taxon>
        <taxon>Pseudomonadota</taxon>
        <taxon>Alphaproteobacteria</taxon>
        <taxon>Rhodobacterales</taxon>
        <taxon>Paracoccaceae</taxon>
        <taxon>Albidovulum</taxon>
    </lineage>
</organism>
<comment type="caution">
    <text evidence="5">The sequence shown here is derived from an EMBL/GenBank/DDBJ whole genome shotgun (WGS) entry which is preliminary data.</text>
</comment>
<evidence type="ECO:0000256" key="1">
    <source>
        <dbReference type="ARBA" id="ARBA00001946"/>
    </source>
</evidence>
<comment type="cofactor">
    <cofactor evidence="1">
        <name>Mg(2+)</name>
        <dbReference type="ChEBI" id="CHEBI:18420"/>
    </cofactor>
</comment>
<dbReference type="InterPro" id="IPR013342">
    <property type="entry name" value="Mandelate_racemase_C"/>
</dbReference>
<accession>A0ABT2XA27</accession>
<dbReference type="SUPFAM" id="SSF54826">
    <property type="entry name" value="Enolase N-terminal domain-like"/>
    <property type="match status" value="1"/>
</dbReference>
<dbReference type="RefSeq" id="WP_263340096.1">
    <property type="nucleotide sequence ID" value="NZ_JAOVQO010000024.1"/>
</dbReference>
<dbReference type="InterPro" id="IPR046945">
    <property type="entry name" value="RHMD-like"/>
</dbReference>
<dbReference type="Gene3D" id="3.30.390.10">
    <property type="entry name" value="Enolase-like, N-terminal domain"/>
    <property type="match status" value="1"/>
</dbReference>
<gene>
    <name evidence="5" type="ORF">OEZ60_19890</name>
</gene>
<evidence type="ECO:0000313" key="5">
    <source>
        <dbReference type="EMBL" id="MCU9850254.1"/>
    </source>
</evidence>
<keyword evidence="6" id="KW-1185">Reference proteome</keyword>
<dbReference type="Pfam" id="PF02746">
    <property type="entry name" value="MR_MLE_N"/>
    <property type="match status" value="1"/>
</dbReference>
<evidence type="ECO:0000256" key="3">
    <source>
        <dbReference type="ARBA" id="ARBA00022842"/>
    </source>
</evidence>
<dbReference type="Gene3D" id="3.20.20.120">
    <property type="entry name" value="Enolase-like C-terminal domain"/>
    <property type="match status" value="1"/>
</dbReference>
<sequence>MSAPIVERIELLAVGPDGEKVTWSSHLGPMYEAMILARLHLSNGIEALAGTTAYTEHEFDRTVFSAASLMAPFVLGKSVFAIPVAYADMRSRYVPLGHVATSLFDIALHDGKAKTLGLPLYQMFGAAREKVRAYASSPLLPDDQSYIDYCERMLAAGYRSIKIHPYCCFEDDLRLVRTLNEAFRGREVGWSLDADANYTLDQAVKIGRVIDAAGWEFFEAPLPDTDLNGYRVLADLLDLDVICGGNSIPNLHLIELALQSRAWYRSRFDVTGIGGFTGAEDGMAVSRAHGAKCEVQSWGYTITQAANLHLMLAHANCDYFEQATPFEKYEFGARQVIRPDAEGNVAASGLPGLGIELDWDAIEPFVYARRAFSLK</sequence>
<reference evidence="5 6" key="1">
    <citation type="submission" date="2022-10" db="EMBL/GenBank/DDBJ databases">
        <title>Defluviimonas sp. nov., isolated from ocean surface sediments.</title>
        <authorList>
            <person name="He W."/>
            <person name="Wang L."/>
            <person name="Zhang D.-F."/>
        </authorList>
    </citation>
    <scope>NUCLEOTIDE SEQUENCE [LARGE SCALE GENOMIC DNA]</scope>
    <source>
        <strain evidence="5 6">WL0024</strain>
    </source>
</reference>